<feature type="transmembrane region" description="Helical" evidence="3">
    <location>
        <begin position="133"/>
        <end position="152"/>
    </location>
</feature>
<reference evidence="5" key="2">
    <citation type="submission" date="2021-06" db="EMBL/GenBank/DDBJ databases">
        <authorList>
            <person name="Rogers T.H."/>
            <person name="Ramsay J.P."/>
            <person name="Wang P."/>
            <person name="Terpolilli J."/>
        </authorList>
    </citation>
    <scope>NUCLEOTIDE SEQUENCE [LARGE SCALE GENOMIC DNA]</scope>
    <source>
        <strain evidence="5">WSM5005</strain>
    </source>
</reference>
<dbReference type="KEGG" id="pspw:BJG93_18730"/>
<feature type="transmembrane region" description="Helical" evidence="3">
    <location>
        <begin position="103"/>
        <end position="121"/>
    </location>
</feature>
<evidence type="ECO:0000313" key="6">
    <source>
        <dbReference type="Proteomes" id="UP000179860"/>
    </source>
</evidence>
<evidence type="ECO:0000259" key="4">
    <source>
        <dbReference type="Pfam" id="PF02233"/>
    </source>
</evidence>
<dbReference type="AlphaFoldDB" id="A0A1I9YMJ0"/>
<keyword evidence="6" id="KW-1185">Reference proteome</keyword>
<keyword evidence="3" id="KW-0812">Transmembrane</keyword>
<keyword evidence="3" id="KW-0472">Membrane</keyword>
<reference evidence="5" key="1">
    <citation type="submission" date="2016-09" db="EMBL/GenBank/DDBJ databases">
        <title>The Complete Genome of Burkholderia sprentiae wsm5005.</title>
        <authorList>
            <person name="De Meyer S."/>
            <person name="Wang P."/>
            <person name="Terpolilli J."/>
        </authorList>
    </citation>
    <scope>NUCLEOTIDE SEQUENCE [LARGE SCALE GENOMIC DNA]</scope>
    <source>
        <strain evidence="5">WSM5005</strain>
    </source>
</reference>
<sequence>MPQACGSAVWMDLSLLLAVAVSIALVAVLTRSRPRMVALLGGGMGLAVMSTGFTRYLSAAACENTERIELFAAVSIGALIFATSAITLCRLHGVLQLDAVARPGHHVVNLFSLLLCGWLGYGFITEHAQPDGLAALLAAGALAMAMGAHLMLSREYSVDPPHRAGRDGCALRTHSFAARSDGVTIGKPGLLANIEWHGGDEQRWALREVVPSTMGVSTYADRRGGRDGRRGNGRQRDCARKCTHKRPAHFTTRADQ</sequence>
<feature type="transmembrane region" description="Helical" evidence="3">
    <location>
        <begin position="6"/>
        <end position="29"/>
    </location>
</feature>
<feature type="region of interest" description="Disordered" evidence="2">
    <location>
        <begin position="217"/>
        <end position="241"/>
    </location>
</feature>
<evidence type="ECO:0000256" key="2">
    <source>
        <dbReference type="SAM" id="MobiDB-lite"/>
    </source>
</evidence>
<dbReference type="Pfam" id="PF02233">
    <property type="entry name" value="PNTB"/>
    <property type="match status" value="1"/>
</dbReference>
<accession>A0A1I9YMJ0</accession>
<proteinExistence type="predicted"/>
<name>A0A1I9YMJ0_9BURK</name>
<evidence type="ECO:0000313" key="5">
    <source>
        <dbReference type="EMBL" id="APA87523.1"/>
    </source>
</evidence>
<dbReference type="OrthoDB" id="9091495at2"/>
<evidence type="ECO:0000256" key="1">
    <source>
        <dbReference type="ARBA" id="ARBA00023027"/>
    </source>
</evidence>
<feature type="transmembrane region" description="Helical" evidence="3">
    <location>
        <begin position="36"/>
        <end position="58"/>
    </location>
</feature>
<gene>
    <name evidence="5" type="ORF">BJG93_18730</name>
</gene>
<keyword evidence="3" id="KW-1133">Transmembrane helix</keyword>
<dbReference type="RefSeq" id="WP_027194171.1">
    <property type="nucleotide sequence ID" value="NZ_CP017562.2"/>
</dbReference>
<evidence type="ECO:0000256" key="3">
    <source>
        <dbReference type="SAM" id="Phobius"/>
    </source>
</evidence>
<dbReference type="Proteomes" id="UP000179860">
    <property type="component" value="Chromosome 2"/>
</dbReference>
<protein>
    <submittedName>
        <fullName evidence="5">NAD(P)(+) transhydrogenase (Re/Si-specific) subunit beta</fullName>
    </submittedName>
</protein>
<feature type="compositionally biased region" description="Basic and acidic residues" evidence="2">
    <location>
        <begin position="220"/>
        <end position="240"/>
    </location>
</feature>
<dbReference type="STRING" id="754502.BJG93_18730"/>
<feature type="domain" description="NADP transhydrogenase beta-like" evidence="4">
    <location>
        <begin position="26"/>
        <end position="152"/>
    </location>
</feature>
<organism evidence="5 6">
    <name type="scientific">Paraburkholderia sprentiae WSM5005</name>
    <dbReference type="NCBI Taxonomy" id="754502"/>
    <lineage>
        <taxon>Bacteria</taxon>
        <taxon>Pseudomonadati</taxon>
        <taxon>Pseudomonadota</taxon>
        <taxon>Betaproteobacteria</taxon>
        <taxon>Burkholderiales</taxon>
        <taxon>Burkholderiaceae</taxon>
        <taxon>Paraburkholderia</taxon>
    </lineage>
</organism>
<keyword evidence="1" id="KW-0520">NAD</keyword>
<dbReference type="InterPro" id="IPR034300">
    <property type="entry name" value="PNTB-like"/>
</dbReference>
<dbReference type="EMBL" id="CP017562">
    <property type="protein sequence ID" value="APA87523.1"/>
    <property type="molecule type" value="Genomic_DNA"/>
</dbReference>
<feature type="transmembrane region" description="Helical" evidence="3">
    <location>
        <begin position="70"/>
        <end position="91"/>
    </location>
</feature>